<name>A0A6J4JUW3_9PROT</name>
<organism evidence="1">
    <name type="scientific">uncultured Acetobacteraceae bacterium</name>
    <dbReference type="NCBI Taxonomy" id="169975"/>
    <lineage>
        <taxon>Bacteria</taxon>
        <taxon>Pseudomonadati</taxon>
        <taxon>Pseudomonadota</taxon>
        <taxon>Alphaproteobacteria</taxon>
        <taxon>Acetobacterales</taxon>
        <taxon>Acetobacteraceae</taxon>
        <taxon>environmental samples</taxon>
    </lineage>
</organism>
<dbReference type="EMBL" id="CADCTG010000352">
    <property type="protein sequence ID" value="CAA9287904.1"/>
    <property type="molecule type" value="Genomic_DNA"/>
</dbReference>
<protein>
    <submittedName>
        <fullName evidence="1">Uncharacterized protein</fullName>
    </submittedName>
</protein>
<evidence type="ECO:0000313" key="1">
    <source>
        <dbReference type="EMBL" id="CAA9287904.1"/>
    </source>
</evidence>
<accession>A0A6J4JUW3</accession>
<sequence>MTAQDQAAATERLQRALLAFQAALNLLLGAERRLKGLPRAEVDAFWDGQGRRVEATVRAAATEAVAAFKQFSAAGLVADAGDRHLVSQAQRYLAERAT</sequence>
<dbReference type="AlphaFoldDB" id="A0A6J4JUW3"/>
<proteinExistence type="predicted"/>
<reference evidence="1" key="1">
    <citation type="submission" date="2020-02" db="EMBL/GenBank/DDBJ databases">
        <authorList>
            <person name="Meier V. D."/>
        </authorList>
    </citation>
    <scope>NUCLEOTIDE SEQUENCE</scope>
    <source>
        <strain evidence="1">AVDCRST_MAG08</strain>
    </source>
</reference>
<gene>
    <name evidence="1" type="ORF">AVDCRST_MAG08-4348</name>
</gene>